<feature type="compositionally biased region" description="Polar residues" evidence="1">
    <location>
        <begin position="314"/>
        <end position="332"/>
    </location>
</feature>
<feature type="region of interest" description="Disordered" evidence="1">
    <location>
        <begin position="283"/>
        <end position="415"/>
    </location>
</feature>
<dbReference type="OrthoDB" id="10685911at2759"/>
<protein>
    <submittedName>
        <fullName evidence="3">Uncharacterized protein</fullName>
    </submittedName>
</protein>
<evidence type="ECO:0000256" key="1">
    <source>
        <dbReference type="SAM" id="MobiDB-lite"/>
    </source>
</evidence>
<feature type="signal peptide" evidence="2">
    <location>
        <begin position="1"/>
        <end position="15"/>
    </location>
</feature>
<feature type="chain" id="PRO_5014397831" evidence="2">
    <location>
        <begin position="16"/>
        <end position="892"/>
    </location>
</feature>
<feature type="region of interest" description="Disordered" evidence="1">
    <location>
        <begin position="553"/>
        <end position="576"/>
    </location>
</feature>
<sequence length="892" mass="98983">FNRLWCLLLVAAVSAEDWMLHTPGGGPLESRCPCITPELCPRIFGESELDVRHFGQIPICLDSRQVRCCGASLSVSVPDVPGHVTGSGEGNTSLGQQEASKNITQQMSLEQHTNSSQTTLNSMSHQTFITVQQQKSIAGLEDSKKISSVTVDLKNDLNISPEENTNRPNFQQSDPIIVFPWNMAGTSDPTELETVYLIHPKDGDENDTDAWSWNMNDDALLSSNMTELRLLELDYKNSKNLTETPKVSSIIEQILAETTDMPEKEYPVASHSKSNRIQAHNEMQENHEDQVDDGEAEDDGEEHDVDEDNDKNQVETPTSGLTLTNHMQSKQANVPKRSFVSENLKMRISKLATREGRPGPRGKPAADETRSVNSRYHTGQRSRQSLHSMRVIEKQSASHRETATNRLPGPSSLLNTSVDRITARPQAFRRSSSNVKNSARMAVPHASRPQYIFSHQLDRNLTEGTVTDINDLQRGGHLHEMYLRENSERTANTNLIKTGDNPVDGNNGNHTNNTKSTDAEAIQTYRTDQNGVAENIRPVVRRKTAETLHGNFGARTRTRDRPPSIQMSPSYVHTKNEGGTGSVTMKFVHNQQTGQSVAEPPLSKQEELPATRVTPLGSDVRQFVNGDTSVEEAGLISAVGKPPKGFTDSAVSLQNMGSVNQRDPLFHLPYSIHPRPFLNQISDSKVPQILVPVTPPPSGAPTFNPHVSVFHQPQSQSFQQHDVLTHAATHSPQKYIYTIIATPNSANMVNFNRQEWHAAQQNWLPSNQQADLYVPQVQSPLIAQKFNLPSTRNLTPLYLPTQNDPQKTTTDIPVAVIHSFPNDETIRAQIMPISQSSPLNKFLSFSDQQLKLLAEQSTHGSQPLTKPPAEGGPAPQLDARRHTTEQHTKKLH</sequence>
<evidence type="ECO:0000313" key="3">
    <source>
        <dbReference type="EMBL" id="PNF18250.1"/>
    </source>
</evidence>
<proteinExistence type="predicted"/>
<keyword evidence="4" id="KW-1185">Reference proteome</keyword>
<feature type="compositionally biased region" description="Basic and acidic residues" evidence="1">
    <location>
        <begin position="390"/>
        <end position="403"/>
    </location>
</feature>
<feature type="compositionally biased region" description="Basic and acidic residues" evidence="1">
    <location>
        <begin position="878"/>
        <end position="892"/>
    </location>
</feature>
<evidence type="ECO:0000256" key="2">
    <source>
        <dbReference type="SAM" id="SignalP"/>
    </source>
</evidence>
<dbReference type="InParanoid" id="A0A2J7PPH9"/>
<dbReference type="Proteomes" id="UP000235965">
    <property type="component" value="Unassembled WGS sequence"/>
</dbReference>
<reference evidence="3 4" key="1">
    <citation type="submission" date="2017-12" db="EMBL/GenBank/DDBJ databases">
        <title>Hemimetabolous genomes reveal molecular basis of termite eusociality.</title>
        <authorList>
            <person name="Harrison M.C."/>
            <person name="Jongepier E."/>
            <person name="Robertson H.M."/>
            <person name="Arning N."/>
            <person name="Bitard-Feildel T."/>
            <person name="Chao H."/>
            <person name="Childers C.P."/>
            <person name="Dinh H."/>
            <person name="Doddapaneni H."/>
            <person name="Dugan S."/>
            <person name="Gowin J."/>
            <person name="Greiner C."/>
            <person name="Han Y."/>
            <person name="Hu H."/>
            <person name="Hughes D.S.T."/>
            <person name="Huylmans A.-K."/>
            <person name="Kemena C."/>
            <person name="Kremer L.P.M."/>
            <person name="Lee S.L."/>
            <person name="Lopez-Ezquerra A."/>
            <person name="Mallet L."/>
            <person name="Monroy-Kuhn J.M."/>
            <person name="Moser A."/>
            <person name="Murali S.C."/>
            <person name="Muzny D.M."/>
            <person name="Otani S."/>
            <person name="Piulachs M.-D."/>
            <person name="Poelchau M."/>
            <person name="Qu J."/>
            <person name="Schaub F."/>
            <person name="Wada-Katsumata A."/>
            <person name="Worley K.C."/>
            <person name="Xie Q."/>
            <person name="Ylla G."/>
            <person name="Poulsen M."/>
            <person name="Gibbs R.A."/>
            <person name="Schal C."/>
            <person name="Richards S."/>
            <person name="Belles X."/>
            <person name="Korb J."/>
            <person name="Bornberg-Bauer E."/>
        </authorList>
    </citation>
    <scope>NUCLEOTIDE SEQUENCE [LARGE SCALE GENOMIC DNA]</scope>
    <source>
        <tissue evidence="3">Whole body</tissue>
    </source>
</reference>
<organism evidence="3 4">
    <name type="scientific">Cryptotermes secundus</name>
    <dbReference type="NCBI Taxonomy" id="105785"/>
    <lineage>
        <taxon>Eukaryota</taxon>
        <taxon>Metazoa</taxon>
        <taxon>Ecdysozoa</taxon>
        <taxon>Arthropoda</taxon>
        <taxon>Hexapoda</taxon>
        <taxon>Insecta</taxon>
        <taxon>Pterygota</taxon>
        <taxon>Neoptera</taxon>
        <taxon>Polyneoptera</taxon>
        <taxon>Dictyoptera</taxon>
        <taxon>Blattodea</taxon>
        <taxon>Blattoidea</taxon>
        <taxon>Termitoidae</taxon>
        <taxon>Kalotermitidae</taxon>
        <taxon>Cryptotermitinae</taxon>
        <taxon>Cryptotermes</taxon>
    </lineage>
</organism>
<feature type="compositionally biased region" description="Acidic residues" evidence="1">
    <location>
        <begin position="290"/>
        <end position="309"/>
    </location>
</feature>
<feature type="non-terminal residue" evidence="3">
    <location>
        <position position="1"/>
    </location>
</feature>
<feature type="compositionally biased region" description="Polar residues" evidence="1">
    <location>
        <begin position="371"/>
        <end position="387"/>
    </location>
</feature>
<dbReference type="AlphaFoldDB" id="A0A2J7PPH9"/>
<gene>
    <name evidence="3" type="ORF">B7P43_G16312</name>
</gene>
<comment type="caution">
    <text evidence="3">The sequence shown here is derived from an EMBL/GenBank/DDBJ whole genome shotgun (WGS) entry which is preliminary data.</text>
</comment>
<accession>A0A2J7PPH9</accession>
<name>A0A2J7PPH9_9NEOP</name>
<dbReference type="EMBL" id="NEVH01022660">
    <property type="protein sequence ID" value="PNF18250.1"/>
    <property type="molecule type" value="Genomic_DNA"/>
</dbReference>
<feature type="compositionally biased region" description="Basic and acidic residues" evidence="1">
    <location>
        <begin position="352"/>
        <end position="370"/>
    </location>
</feature>
<feature type="region of interest" description="Disordered" evidence="1">
    <location>
        <begin position="856"/>
        <end position="892"/>
    </location>
</feature>
<keyword evidence="2" id="KW-0732">Signal</keyword>
<evidence type="ECO:0000313" key="4">
    <source>
        <dbReference type="Proteomes" id="UP000235965"/>
    </source>
</evidence>